<dbReference type="AlphaFoldDB" id="A0AAN9TJ66"/>
<evidence type="ECO:0000313" key="8">
    <source>
        <dbReference type="Proteomes" id="UP001367676"/>
    </source>
</evidence>
<feature type="transmembrane region" description="Helical" evidence="5">
    <location>
        <begin position="308"/>
        <end position="325"/>
    </location>
</feature>
<comment type="caution">
    <text evidence="7">The sequence shown here is derived from an EMBL/GenBank/DDBJ whole genome shotgun (WGS) entry which is preliminary data.</text>
</comment>
<dbReference type="EMBL" id="JBBCAQ010000022">
    <property type="protein sequence ID" value="KAK7591249.1"/>
    <property type="molecule type" value="Genomic_DNA"/>
</dbReference>
<reference evidence="7 8" key="1">
    <citation type="submission" date="2024-03" db="EMBL/GenBank/DDBJ databases">
        <title>Adaptation during the transition from Ophiocordyceps entomopathogen to insect associate is accompanied by gene loss and intensified selection.</title>
        <authorList>
            <person name="Ward C.M."/>
            <person name="Onetto C.A."/>
            <person name="Borneman A.R."/>
        </authorList>
    </citation>
    <scope>NUCLEOTIDE SEQUENCE [LARGE SCALE GENOMIC DNA]</scope>
    <source>
        <strain evidence="7">AWRI1</strain>
        <tissue evidence="7">Single Adult Female</tissue>
    </source>
</reference>
<dbReference type="InterPro" id="IPR005829">
    <property type="entry name" value="Sugar_transporter_CS"/>
</dbReference>
<evidence type="ECO:0000313" key="7">
    <source>
        <dbReference type="EMBL" id="KAK7591249.1"/>
    </source>
</evidence>
<dbReference type="GO" id="GO:0016020">
    <property type="term" value="C:membrane"/>
    <property type="evidence" value="ECO:0007669"/>
    <property type="project" value="UniProtKB-SubCell"/>
</dbReference>
<feature type="domain" description="Major facilitator superfamily (MFS) profile" evidence="6">
    <location>
        <begin position="378"/>
        <end position="861"/>
    </location>
</feature>
<feature type="transmembrane region" description="Helical" evidence="5">
    <location>
        <begin position="441"/>
        <end position="463"/>
    </location>
</feature>
<gene>
    <name evidence="7" type="ORF">V9T40_002862</name>
</gene>
<comment type="subcellular location">
    <subcellularLocation>
        <location evidence="1">Membrane</location>
        <topology evidence="1">Multi-pass membrane protein</topology>
    </subcellularLocation>
</comment>
<feature type="transmembrane region" description="Helical" evidence="5">
    <location>
        <begin position="746"/>
        <end position="765"/>
    </location>
</feature>
<evidence type="ECO:0000256" key="5">
    <source>
        <dbReference type="SAM" id="Phobius"/>
    </source>
</evidence>
<feature type="transmembrane region" description="Helical" evidence="5">
    <location>
        <begin position="379"/>
        <end position="397"/>
    </location>
</feature>
<feature type="transmembrane region" description="Helical" evidence="5">
    <location>
        <begin position="138"/>
        <end position="157"/>
    </location>
</feature>
<keyword evidence="4 5" id="KW-0472">Membrane</keyword>
<feature type="transmembrane region" description="Helical" evidence="5">
    <location>
        <begin position="492"/>
        <end position="511"/>
    </location>
</feature>
<dbReference type="PANTHER" id="PTHR48021">
    <property type="match status" value="1"/>
</dbReference>
<feature type="transmembrane region" description="Helical" evidence="5">
    <location>
        <begin position="642"/>
        <end position="669"/>
    </location>
</feature>
<dbReference type="Pfam" id="PF00083">
    <property type="entry name" value="Sugar_tr"/>
    <property type="match status" value="3"/>
</dbReference>
<feature type="transmembrane region" description="Helical" evidence="5">
    <location>
        <begin position="556"/>
        <end position="578"/>
    </location>
</feature>
<dbReference type="InterPro" id="IPR020846">
    <property type="entry name" value="MFS_dom"/>
</dbReference>
<keyword evidence="3 5" id="KW-1133">Transmembrane helix</keyword>
<feature type="transmembrane region" description="Helical" evidence="5">
    <location>
        <begin position="470"/>
        <end position="486"/>
    </location>
</feature>
<keyword evidence="8" id="KW-1185">Reference proteome</keyword>
<sequence>MITMYPAIALSEMKLNVNESSWFGSIPLITAPFGALMVGVIIDKLGRRAALLSSICPSIVGWMLLWWDFSIAAKYAGQALAGVSAGAFGYPTQVYAGECLLINHVYMRSSFLAWYGVMNAVGMALILFLGYFWSYHNLCALLVLLSAASFLLIFFFIPESPSWLYIHGRQGDAELSQTKLGIVQPILQDGNVVEIFGMFTIDTDEPLTWASIKKHLLKVKREDVYRPLLIMTAFFIISTLSGGLAVITYMVDIINEVSKREDGPPSFLSQNRLASTDTYEYSVFSGGIILGANFLMFVAVPWLGVRKVLMTSSTLMAVGYVALGYSTIENLFTVHVLSVWLVIFAINFGIMNLPNALLGDLFPVDAKGGKFNPLKTQDIPNFTLKLLLVGTPVRVLLFYERQQPNNSDFFQHVDSSGVGAGVAIISLWIKSNVSDSSLTSNGPGCSIAIYISPVSSILAGLIIDSFGRRTALLLGIVPSIVGWSLLYSSTSVYLLLAGQMLNGFTVGAVFYPAQVYVGECIMMDNIRLRNSFLTWFGVSSSLGTTAMLGMANFLTYRQICATSLILCSLLLLTFIFIIPESPFWLYRKGRINDARLAEKKLGIRQPILYGYPPSTKHLGQLKKRHSWSAFASKMKKVQRKDVYKPLCILSLCGILLPCAGMMTSVTYMIHIIEGKIPGVNYTTPFTTTTPVLAGTLALSSNQTTESDEYVPSESNKYSVICGVFMCAGSLMSTVTVPSFGVKKMILVSNLGAVVGLLSLTYAYYLEPSIEVTIIRIAAVTVLAFLLGSILGPICASSGDIYPADAKGFASLSDICASLSAASANKFYPYLCITLGGYAYCVYAVMSVIGAIYVHFFVPEVVGKTLDEINKEFLMEK</sequence>
<feature type="transmembrane region" description="Helical" evidence="5">
    <location>
        <begin position="20"/>
        <end position="42"/>
    </location>
</feature>
<feature type="transmembrane region" description="Helical" evidence="5">
    <location>
        <begin position="771"/>
        <end position="791"/>
    </location>
</feature>
<dbReference type="InterPro" id="IPR050549">
    <property type="entry name" value="MFS_Trehalose_Transporter"/>
</dbReference>
<keyword evidence="2 5" id="KW-0812">Transmembrane</keyword>
<dbReference type="InterPro" id="IPR036259">
    <property type="entry name" value="MFS_trans_sf"/>
</dbReference>
<evidence type="ECO:0000256" key="1">
    <source>
        <dbReference type="ARBA" id="ARBA00004141"/>
    </source>
</evidence>
<feature type="transmembrane region" description="Helical" evidence="5">
    <location>
        <begin position="281"/>
        <end position="302"/>
    </location>
</feature>
<feature type="transmembrane region" description="Helical" evidence="5">
    <location>
        <begin position="532"/>
        <end position="550"/>
    </location>
</feature>
<accession>A0AAN9TJ66</accession>
<feature type="transmembrane region" description="Helical" evidence="5">
    <location>
        <begin position="228"/>
        <end position="251"/>
    </location>
</feature>
<feature type="transmembrane region" description="Helical" evidence="5">
    <location>
        <begin position="111"/>
        <end position="131"/>
    </location>
</feature>
<feature type="transmembrane region" description="Helical" evidence="5">
    <location>
        <begin position="826"/>
        <end position="855"/>
    </location>
</feature>
<protein>
    <recommendedName>
        <fullName evidence="6">Major facilitator superfamily (MFS) profile domain-containing protein</fullName>
    </recommendedName>
</protein>
<dbReference type="InterPro" id="IPR005828">
    <property type="entry name" value="MFS_sugar_transport-like"/>
</dbReference>
<dbReference type="SUPFAM" id="SSF103473">
    <property type="entry name" value="MFS general substrate transporter"/>
    <property type="match status" value="2"/>
</dbReference>
<dbReference type="PANTHER" id="PTHR48021:SF1">
    <property type="entry name" value="GH07001P-RELATED"/>
    <property type="match status" value="1"/>
</dbReference>
<feature type="transmembrane region" description="Helical" evidence="5">
    <location>
        <begin position="337"/>
        <end position="359"/>
    </location>
</feature>
<evidence type="ECO:0000256" key="3">
    <source>
        <dbReference type="ARBA" id="ARBA00022989"/>
    </source>
</evidence>
<evidence type="ECO:0000256" key="2">
    <source>
        <dbReference type="ARBA" id="ARBA00022692"/>
    </source>
</evidence>
<evidence type="ECO:0000259" key="6">
    <source>
        <dbReference type="PROSITE" id="PS50850"/>
    </source>
</evidence>
<evidence type="ECO:0000256" key="4">
    <source>
        <dbReference type="ARBA" id="ARBA00023136"/>
    </source>
</evidence>
<dbReference type="Proteomes" id="UP001367676">
    <property type="component" value="Unassembled WGS sequence"/>
</dbReference>
<name>A0AAN9TJ66_9HEMI</name>
<feature type="transmembrane region" description="Helical" evidence="5">
    <location>
        <begin position="409"/>
        <end position="429"/>
    </location>
</feature>
<feature type="transmembrane region" description="Helical" evidence="5">
    <location>
        <begin position="49"/>
        <end position="67"/>
    </location>
</feature>
<proteinExistence type="predicted"/>
<feature type="transmembrane region" description="Helical" evidence="5">
    <location>
        <begin position="717"/>
        <end position="739"/>
    </location>
</feature>
<dbReference type="PROSITE" id="PS50850">
    <property type="entry name" value="MFS"/>
    <property type="match status" value="1"/>
</dbReference>
<dbReference type="GO" id="GO:0022857">
    <property type="term" value="F:transmembrane transporter activity"/>
    <property type="evidence" value="ECO:0007669"/>
    <property type="project" value="InterPro"/>
</dbReference>
<dbReference type="Gene3D" id="1.20.1250.20">
    <property type="entry name" value="MFS general substrate transporter like domains"/>
    <property type="match status" value="2"/>
</dbReference>
<organism evidence="7 8">
    <name type="scientific">Parthenolecanium corni</name>
    <dbReference type="NCBI Taxonomy" id="536013"/>
    <lineage>
        <taxon>Eukaryota</taxon>
        <taxon>Metazoa</taxon>
        <taxon>Ecdysozoa</taxon>
        <taxon>Arthropoda</taxon>
        <taxon>Hexapoda</taxon>
        <taxon>Insecta</taxon>
        <taxon>Pterygota</taxon>
        <taxon>Neoptera</taxon>
        <taxon>Paraneoptera</taxon>
        <taxon>Hemiptera</taxon>
        <taxon>Sternorrhyncha</taxon>
        <taxon>Coccoidea</taxon>
        <taxon>Coccidae</taxon>
        <taxon>Parthenolecanium</taxon>
    </lineage>
</organism>
<dbReference type="PROSITE" id="PS00216">
    <property type="entry name" value="SUGAR_TRANSPORT_1"/>
    <property type="match status" value="1"/>
</dbReference>